<dbReference type="GO" id="GO:0004345">
    <property type="term" value="F:glucose-6-phosphate dehydrogenase activity"/>
    <property type="evidence" value="ECO:0007669"/>
    <property type="project" value="UniProtKB-UniRule"/>
</dbReference>
<feature type="binding site" evidence="7">
    <location>
        <position position="50"/>
    </location>
    <ligand>
        <name>NADP(+)</name>
        <dbReference type="ChEBI" id="CHEBI:58349"/>
    </ligand>
</feature>
<dbReference type="InterPro" id="IPR036291">
    <property type="entry name" value="NAD(P)-bd_dom_sf"/>
</dbReference>
<evidence type="ECO:0000256" key="1">
    <source>
        <dbReference type="ARBA" id="ARBA00004937"/>
    </source>
</evidence>
<proteinExistence type="inferred from homology"/>
<comment type="catalytic activity">
    <reaction evidence="7">
        <text>D-glucose 6-phosphate + NADP(+) = 6-phospho-D-glucono-1,5-lactone + NADPH + H(+)</text>
        <dbReference type="Rhea" id="RHEA:15841"/>
        <dbReference type="ChEBI" id="CHEBI:15378"/>
        <dbReference type="ChEBI" id="CHEBI:57783"/>
        <dbReference type="ChEBI" id="CHEBI:57955"/>
        <dbReference type="ChEBI" id="CHEBI:58349"/>
        <dbReference type="ChEBI" id="CHEBI:61548"/>
        <dbReference type="EC" id="1.1.1.49"/>
    </reaction>
</comment>
<comment type="function">
    <text evidence="7">Catalyzes the oxidation of glucose 6-phosphate to 6-phosphogluconolactone.</text>
</comment>
<feature type="domain" description="Glucose-6-phosphate dehydrogenase NAD-binding" evidence="8">
    <location>
        <begin position="13"/>
        <end position="194"/>
    </location>
</feature>
<feature type="active site" description="Proton acceptor" evidence="7">
    <location>
        <position position="247"/>
    </location>
</feature>
<evidence type="ECO:0000256" key="7">
    <source>
        <dbReference type="HAMAP-Rule" id="MF_00966"/>
    </source>
</evidence>
<feature type="binding site" evidence="7">
    <location>
        <position position="223"/>
    </location>
    <ligand>
        <name>substrate</name>
    </ligand>
</feature>
<dbReference type="HAMAP" id="MF_00966">
    <property type="entry name" value="G6PD"/>
    <property type="match status" value="1"/>
</dbReference>
<dbReference type="GO" id="GO:0050661">
    <property type="term" value="F:NADP binding"/>
    <property type="evidence" value="ECO:0007669"/>
    <property type="project" value="UniProtKB-UniRule"/>
</dbReference>
<evidence type="ECO:0000259" key="8">
    <source>
        <dbReference type="Pfam" id="PF00479"/>
    </source>
</evidence>
<gene>
    <name evidence="7" type="primary">zwf</name>
    <name evidence="10" type="ORF">MELA_01392</name>
</gene>
<dbReference type="PRINTS" id="PR00079">
    <property type="entry name" value="G6PDHDRGNASE"/>
</dbReference>
<keyword evidence="3 7" id="KW-0313">Glucose metabolism</keyword>
<comment type="pathway">
    <text evidence="1 7">Carbohydrate degradation; pentose phosphate pathway; D-ribulose 5-phosphate from D-glucose 6-phosphate (oxidative stage): step 1/3.</text>
</comment>
<organism evidence="10 11">
    <name type="scientific">Candidatus Methylomirabilis lanthanidiphila</name>
    <dbReference type="NCBI Taxonomy" id="2211376"/>
    <lineage>
        <taxon>Bacteria</taxon>
        <taxon>Candidatus Methylomirabilota</taxon>
        <taxon>Candidatus Methylomirabilia</taxon>
        <taxon>Candidatus Methylomirabilales</taxon>
        <taxon>Candidatus Methylomirabilaceae</taxon>
        <taxon>Candidatus Methylomirabilis</taxon>
    </lineage>
</organism>
<dbReference type="Pfam" id="PF00479">
    <property type="entry name" value="G6PD_N"/>
    <property type="match status" value="1"/>
</dbReference>
<dbReference type="GO" id="GO:0005829">
    <property type="term" value="C:cytosol"/>
    <property type="evidence" value="ECO:0007669"/>
    <property type="project" value="TreeGrafter"/>
</dbReference>
<dbReference type="SUPFAM" id="SSF51735">
    <property type="entry name" value="NAD(P)-binding Rossmann-fold domains"/>
    <property type="match status" value="1"/>
</dbReference>
<dbReference type="Gene3D" id="3.30.360.10">
    <property type="entry name" value="Dihydrodipicolinate Reductase, domain 2"/>
    <property type="match status" value="1"/>
</dbReference>
<sequence length="488" mass="54731">MTSNNRVAPHLFVVLGATGDLMRRKLLPALFHLAAQGLLKGAALILGAARKTDLDDAGFRAQAREALAADGFSADDLVGRWCDECLFYQPIGLGEAEDYQALAARIAKLEQAHHLPGNRVFYLALPPAAFPSTIVGLGEAGLHRSPGWSRLVIEKPFGRDLTSAQDLNRLLHRYFDESQIYRIDHYLGKETVQNLLVFRFANALFESVWNRDRVKHIRIMVAEELGVEGRAGYYDQTGAIRDMVQNHLMQLLTLAAMEVPEAFDGEAIRREKIKVLRQIEPLDREHVVFGQYIGGRIDGQEVPGYRDEPGVAPGSTTETFVALRLEVTNWRWQGVPFYLCAGKRLPRRLTQIVVAFRCPPVSVFRPFFRCEIDSNVVVITLQPDEGFDLCFEVKAPGQPFSLQTHRLHFRYSEAFGRLPDAYETLLLDIITGDQTLFVHADEVEAAWRLYTPLLEHRLPAYPYAAGTWGPPAAEHLLGDMRGSWGAVA</sequence>
<evidence type="ECO:0000313" key="11">
    <source>
        <dbReference type="Proteomes" id="UP000334340"/>
    </source>
</evidence>
<feature type="binding site" evidence="7">
    <location>
        <position position="189"/>
    </location>
    <ligand>
        <name>substrate</name>
    </ligand>
</feature>
<dbReference type="NCBIfam" id="TIGR00871">
    <property type="entry name" value="zwf"/>
    <property type="match status" value="1"/>
</dbReference>
<evidence type="ECO:0000256" key="6">
    <source>
        <dbReference type="ARBA" id="ARBA00023277"/>
    </source>
</evidence>
<dbReference type="UniPathway" id="UPA00115">
    <property type="reaction ID" value="UER00408"/>
</dbReference>
<dbReference type="PROSITE" id="PS00069">
    <property type="entry name" value="G6P_DEHYDROGENASE"/>
    <property type="match status" value="1"/>
</dbReference>
<dbReference type="PANTHER" id="PTHR23429:SF0">
    <property type="entry name" value="GLUCOSE-6-PHOSPHATE 1-DEHYDROGENASE"/>
    <property type="match status" value="1"/>
</dbReference>
<evidence type="ECO:0000259" key="9">
    <source>
        <dbReference type="Pfam" id="PF02781"/>
    </source>
</evidence>
<feature type="binding site" evidence="7">
    <location>
        <position position="155"/>
    </location>
    <ligand>
        <name>NADP(+)</name>
        <dbReference type="ChEBI" id="CHEBI:58349"/>
    </ligand>
</feature>
<dbReference type="InterPro" id="IPR001282">
    <property type="entry name" value="G6P_DH"/>
</dbReference>
<dbReference type="Pfam" id="PF02781">
    <property type="entry name" value="G6PD_C"/>
    <property type="match status" value="1"/>
</dbReference>
<feature type="domain" description="Glucose-6-phosphate dehydrogenase C-terminal" evidence="9">
    <location>
        <begin position="196"/>
        <end position="484"/>
    </location>
</feature>
<reference evidence="10 11" key="1">
    <citation type="submission" date="2019-07" db="EMBL/GenBank/DDBJ databases">
        <authorList>
            <person name="Cremers G."/>
        </authorList>
    </citation>
    <scope>NUCLEOTIDE SEQUENCE [LARGE SCALE GENOMIC DNA]</scope>
</reference>
<dbReference type="EC" id="1.1.1.49" evidence="7"/>
<keyword evidence="5 7" id="KW-0560">Oxidoreductase</keyword>
<dbReference type="InterPro" id="IPR022675">
    <property type="entry name" value="G6P_DH_C"/>
</dbReference>
<dbReference type="EMBL" id="CABIKM010000022">
    <property type="protein sequence ID" value="VUZ85017.1"/>
    <property type="molecule type" value="Genomic_DNA"/>
</dbReference>
<evidence type="ECO:0000256" key="2">
    <source>
        <dbReference type="ARBA" id="ARBA00009975"/>
    </source>
</evidence>
<dbReference type="AlphaFoldDB" id="A0A564ZJG9"/>
<dbReference type="Gene3D" id="3.40.50.720">
    <property type="entry name" value="NAD(P)-binding Rossmann-like Domain"/>
    <property type="match status" value="1"/>
</dbReference>
<feature type="binding site" evidence="7">
    <location>
        <position position="185"/>
    </location>
    <ligand>
        <name>substrate</name>
    </ligand>
</feature>
<feature type="binding site" evidence="7">
    <location>
        <position position="343"/>
    </location>
    <ligand>
        <name>substrate</name>
    </ligand>
</feature>
<dbReference type="SUPFAM" id="SSF55347">
    <property type="entry name" value="Glyceraldehyde-3-phosphate dehydrogenase-like, C-terminal domain"/>
    <property type="match status" value="1"/>
</dbReference>
<protein>
    <recommendedName>
        <fullName evidence="7">Glucose-6-phosphate 1-dehydrogenase</fullName>
        <shortName evidence="7">G6PD</shortName>
        <ecNumber evidence="7">1.1.1.49</ecNumber>
    </recommendedName>
</protein>
<dbReference type="InterPro" id="IPR022674">
    <property type="entry name" value="G6P_DH_NAD-bd"/>
</dbReference>
<keyword evidence="4 7" id="KW-0521">NADP</keyword>
<dbReference type="GO" id="GO:0006006">
    <property type="term" value="P:glucose metabolic process"/>
    <property type="evidence" value="ECO:0007669"/>
    <property type="project" value="UniProtKB-KW"/>
</dbReference>
<dbReference type="InterPro" id="IPR019796">
    <property type="entry name" value="G6P_DH_AS"/>
</dbReference>
<dbReference type="GO" id="GO:0009051">
    <property type="term" value="P:pentose-phosphate shunt, oxidative branch"/>
    <property type="evidence" value="ECO:0007669"/>
    <property type="project" value="TreeGrafter"/>
</dbReference>
<name>A0A564ZJG9_9BACT</name>
<dbReference type="Proteomes" id="UP000334340">
    <property type="component" value="Unassembled WGS sequence"/>
</dbReference>
<evidence type="ECO:0000256" key="4">
    <source>
        <dbReference type="ARBA" id="ARBA00022857"/>
    </source>
</evidence>
<comment type="similarity">
    <text evidence="2 7">Belongs to the glucose-6-phosphate dehydrogenase family.</text>
</comment>
<keyword evidence="6 7" id="KW-0119">Carbohydrate metabolism</keyword>
<keyword evidence="11" id="KW-1185">Reference proteome</keyword>
<accession>A0A564ZJG9</accession>
<evidence type="ECO:0000256" key="5">
    <source>
        <dbReference type="ARBA" id="ARBA00023002"/>
    </source>
</evidence>
<dbReference type="PIRSF" id="PIRSF000110">
    <property type="entry name" value="G6PD"/>
    <property type="match status" value="1"/>
</dbReference>
<feature type="binding site" evidence="7">
    <location>
        <position position="242"/>
    </location>
    <ligand>
        <name>substrate</name>
    </ligand>
</feature>
<dbReference type="PANTHER" id="PTHR23429">
    <property type="entry name" value="GLUCOSE-6-PHOSPHATE 1-DEHYDROGENASE G6PD"/>
    <property type="match status" value="1"/>
</dbReference>
<evidence type="ECO:0000313" key="10">
    <source>
        <dbReference type="EMBL" id="VUZ85017.1"/>
    </source>
</evidence>
<comment type="caution">
    <text evidence="7">Lacks conserved residue(s) required for the propagation of feature annotation.</text>
</comment>
<evidence type="ECO:0000256" key="3">
    <source>
        <dbReference type="ARBA" id="ARBA00022526"/>
    </source>
</evidence>